<organism evidence="1">
    <name type="scientific">Siphoviridae sp. ctZD11</name>
    <dbReference type="NCBI Taxonomy" id="2825556"/>
    <lineage>
        <taxon>Viruses</taxon>
        <taxon>Duplodnaviria</taxon>
        <taxon>Heunggongvirae</taxon>
        <taxon>Uroviricota</taxon>
        <taxon>Caudoviricetes</taxon>
    </lineage>
</organism>
<name>A0A8S5U560_9CAUD</name>
<dbReference type="EMBL" id="BK016014">
    <property type="protein sequence ID" value="DAF89609.1"/>
    <property type="molecule type" value="Genomic_DNA"/>
</dbReference>
<evidence type="ECO:0000313" key="1">
    <source>
        <dbReference type="EMBL" id="DAF89609.1"/>
    </source>
</evidence>
<accession>A0A8S5U560</accession>
<sequence length="97" mass="10945">MYINKAIRELMKTKNVSLLTMAKALGKERGNEISSRLRSTNLSFNSAVEMLSALGYEIIIQERKPGVRRADQIVIDQKEDPKYDLNALLGSESEKES</sequence>
<proteinExistence type="predicted"/>
<reference evidence="1" key="1">
    <citation type="journal article" date="2021" name="Proc. Natl. Acad. Sci. U.S.A.">
        <title>A Catalog of Tens of Thousands of Viruses from Human Metagenomes Reveals Hidden Associations with Chronic Diseases.</title>
        <authorList>
            <person name="Tisza M.J."/>
            <person name="Buck C.B."/>
        </authorList>
    </citation>
    <scope>NUCLEOTIDE SEQUENCE</scope>
    <source>
        <strain evidence="1">CtZD11</strain>
    </source>
</reference>
<protein>
    <submittedName>
        <fullName evidence="1">Epoxidase</fullName>
    </submittedName>
</protein>